<accession>A0ABY8B228</accession>
<evidence type="ECO:0000313" key="2">
    <source>
        <dbReference type="Proteomes" id="UP001219957"/>
    </source>
</evidence>
<evidence type="ECO:0008006" key="3">
    <source>
        <dbReference type="Google" id="ProtNLM"/>
    </source>
</evidence>
<organism evidence="1 2">
    <name type="scientific">Exiguobacterium profundum</name>
    <dbReference type="NCBI Taxonomy" id="307643"/>
    <lineage>
        <taxon>Bacteria</taxon>
        <taxon>Bacillati</taxon>
        <taxon>Bacillota</taxon>
        <taxon>Bacilli</taxon>
        <taxon>Bacillales</taxon>
        <taxon>Bacillales Family XII. Incertae Sedis</taxon>
        <taxon>Exiguobacterium</taxon>
    </lineage>
</organism>
<reference evidence="1 2" key="1">
    <citation type="submission" date="2022-10" db="EMBL/GenBank/DDBJ databases">
        <title>Complete genome sequence of Exiguobacterium profundum TSS-3 isolated from an extremely saline-alkaline spring located in Ixtapa, Chiapas-Mexico.</title>
        <authorList>
            <person name="Rincon-Rosales R."/>
            <person name="Rogel M.A."/>
            <person name="Rincon-Molina C.I."/>
            <person name="Guerrero G."/>
            <person name="Manzano-Gomez L.A."/>
            <person name="Lopez-Lopez A."/>
            <person name="Rincon Molina F.A."/>
            <person name="Martinez-Romero E."/>
        </authorList>
    </citation>
    <scope>NUCLEOTIDE SEQUENCE [LARGE SCALE GENOMIC DNA]</scope>
    <source>
        <strain evidence="1 2">TSS-3</strain>
    </source>
</reference>
<dbReference type="Proteomes" id="UP001219957">
    <property type="component" value="Chromosome"/>
</dbReference>
<keyword evidence="2" id="KW-1185">Reference proteome</keyword>
<dbReference type="EMBL" id="CP109617">
    <property type="protein sequence ID" value="WED56182.1"/>
    <property type="molecule type" value="Genomic_DNA"/>
</dbReference>
<name>A0ABY8B228_9BACL</name>
<gene>
    <name evidence="1" type="ORF">OE059_04805</name>
</gene>
<protein>
    <recommendedName>
        <fullName evidence="3">DUF3168 domain-containing protein</fullName>
    </recommendedName>
</protein>
<sequence length="107" mass="12546">MSLNPLIISTLEPIGVPVDFMVYEGEEPTYIVFMQYNENGVLFADDEEIKAQHSVQISIYHKTNADLVISEVEARMKEAGFRRNNKYDLYEEDTKTFHKVIRYFYTP</sequence>
<evidence type="ECO:0000313" key="1">
    <source>
        <dbReference type="EMBL" id="WED56182.1"/>
    </source>
</evidence>
<proteinExistence type="predicted"/>
<dbReference type="RefSeq" id="WP_214687103.1">
    <property type="nucleotide sequence ID" value="NZ_CAXPIM010000215.1"/>
</dbReference>